<evidence type="ECO:0000313" key="8">
    <source>
        <dbReference type="EMBL" id="WGW11134.1"/>
    </source>
</evidence>
<accession>A0ABY8QQ75</accession>
<evidence type="ECO:0000256" key="3">
    <source>
        <dbReference type="ARBA" id="ARBA00023125"/>
    </source>
</evidence>
<keyword evidence="4" id="KW-0804">Transcription</keyword>
<keyword evidence="9" id="KW-1185">Reference proteome</keyword>
<dbReference type="SMART" id="SM00862">
    <property type="entry name" value="Trans_reg_C"/>
    <property type="match status" value="1"/>
</dbReference>
<dbReference type="InterPro" id="IPR036388">
    <property type="entry name" value="WH-like_DNA-bd_sf"/>
</dbReference>
<dbReference type="InterPro" id="IPR016032">
    <property type="entry name" value="Sig_transdc_resp-reg_C-effctor"/>
</dbReference>
<dbReference type="Gene3D" id="1.10.10.10">
    <property type="entry name" value="Winged helix-like DNA-binding domain superfamily/Winged helix DNA-binding domain"/>
    <property type="match status" value="1"/>
</dbReference>
<keyword evidence="3 5" id="KW-0238">DNA-binding</keyword>
<dbReference type="InterPro" id="IPR039420">
    <property type="entry name" value="WalR-like"/>
</dbReference>
<dbReference type="PANTHER" id="PTHR48111:SF4">
    <property type="entry name" value="DNA-BINDING DUAL TRANSCRIPTIONAL REGULATOR OMPR"/>
    <property type="match status" value="1"/>
</dbReference>
<feature type="domain" description="OmpR/PhoB-type" evidence="7">
    <location>
        <begin position="126"/>
        <end position="225"/>
    </location>
</feature>
<dbReference type="RefSeq" id="WP_349637917.1">
    <property type="nucleotide sequence ID" value="NZ_CP090958.1"/>
</dbReference>
<evidence type="ECO:0000313" key="9">
    <source>
        <dbReference type="Proteomes" id="UP001209083"/>
    </source>
</evidence>
<dbReference type="PANTHER" id="PTHR48111">
    <property type="entry name" value="REGULATOR OF RPOS"/>
    <property type="match status" value="1"/>
</dbReference>
<dbReference type="InterPro" id="IPR001867">
    <property type="entry name" value="OmpR/PhoB-type_DNA-bd"/>
</dbReference>
<reference evidence="8 9" key="1">
    <citation type="submission" date="2023-05" db="EMBL/GenBank/DDBJ databases">
        <title>Lithophilousrod everest ZFBP1038 complete genpme.</title>
        <authorList>
            <person name="Tian M."/>
        </authorList>
    </citation>
    <scope>NUCLEOTIDE SEQUENCE [LARGE SCALE GENOMIC DNA]</scope>
    <source>
        <strain evidence="8 9">ZFBP1038</strain>
    </source>
</reference>
<evidence type="ECO:0000256" key="1">
    <source>
        <dbReference type="ARBA" id="ARBA00022553"/>
    </source>
</evidence>
<feature type="region of interest" description="Disordered" evidence="6">
    <location>
        <begin position="87"/>
        <end position="131"/>
    </location>
</feature>
<evidence type="ECO:0000259" key="7">
    <source>
        <dbReference type="PROSITE" id="PS51755"/>
    </source>
</evidence>
<keyword evidence="1" id="KW-0597">Phosphoprotein</keyword>
<dbReference type="EMBL" id="CP090958">
    <property type="protein sequence ID" value="WGW11134.1"/>
    <property type="molecule type" value="Genomic_DNA"/>
</dbReference>
<sequence>MSDDTTTRTYGPEGVTPSARAARGIILYLGLDEAKASADGTNLVEIAEKLQRYARQLASRADTQAVVALAPEGPNRDLDAVRAVAAGSPAATGQTASAHGPVRSRVPSRVHAPGTRQQPATATPNRGSIPEAGLLIDAPRREVHIDGALSSLTYKEFDLLAFLVSREDRTVSRSELIAELWSNGPAEEVPTERTVDVHIRRLRTKLGRYSSIVRTIRGGGYRYDDHPDVVVWQAIARPV</sequence>
<feature type="DNA-binding region" description="OmpR/PhoB-type" evidence="5">
    <location>
        <begin position="126"/>
        <end position="225"/>
    </location>
</feature>
<proteinExistence type="predicted"/>
<dbReference type="Pfam" id="PF00486">
    <property type="entry name" value="Trans_reg_C"/>
    <property type="match status" value="1"/>
</dbReference>
<gene>
    <name evidence="8" type="ORF">LWF01_13665</name>
</gene>
<evidence type="ECO:0000256" key="4">
    <source>
        <dbReference type="ARBA" id="ARBA00023163"/>
    </source>
</evidence>
<feature type="compositionally biased region" description="Polar residues" evidence="6">
    <location>
        <begin position="115"/>
        <end position="126"/>
    </location>
</feature>
<evidence type="ECO:0000256" key="2">
    <source>
        <dbReference type="ARBA" id="ARBA00023015"/>
    </source>
</evidence>
<protein>
    <submittedName>
        <fullName evidence="8">Winged helix-turn-helix domain-containing protein</fullName>
    </submittedName>
</protein>
<evidence type="ECO:0000256" key="5">
    <source>
        <dbReference type="PROSITE-ProRule" id="PRU01091"/>
    </source>
</evidence>
<dbReference type="CDD" id="cd00383">
    <property type="entry name" value="trans_reg_C"/>
    <property type="match status" value="1"/>
</dbReference>
<organism evidence="8 9">
    <name type="scientific">Saxibacter everestensis</name>
    <dbReference type="NCBI Taxonomy" id="2909229"/>
    <lineage>
        <taxon>Bacteria</taxon>
        <taxon>Bacillati</taxon>
        <taxon>Actinomycetota</taxon>
        <taxon>Actinomycetes</taxon>
        <taxon>Micrococcales</taxon>
        <taxon>Brevibacteriaceae</taxon>
        <taxon>Saxibacter</taxon>
    </lineage>
</organism>
<dbReference type="SUPFAM" id="SSF46894">
    <property type="entry name" value="C-terminal effector domain of the bipartite response regulators"/>
    <property type="match status" value="1"/>
</dbReference>
<dbReference type="Proteomes" id="UP001209083">
    <property type="component" value="Chromosome"/>
</dbReference>
<name>A0ABY8QQ75_9MICO</name>
<evidence type="ECO:0000256" key="6">
    <source>
        <dbReference type="SAM" id="MobiDB-lite"/>
    </source>
</evidence>
<dbReference type="PROSITE" id="PS51755">
    <property type="entry name" value="OMPR_PHOB"/>
    <property type="match status" value="1"/>
</dbReference>
<keyword evidence="2" id="KW-0805">Transcription regulation</keyword>